<comment type="caution">
    <text evidence="2">The sequence shown here is derived from an EMBL/GenBank/DDBJ whole genome shotgun (WGS) entry which is preliminary data.</text>
</comment>
<reference evidence="2 3" key="1">
    <citation type="submission" date="2013-08" db="EMBL/GenBank/DDBJ databases">
        <title>Genome sequencing of Cellulomonas bogoriensis 69B4.</title>
        <authorList>
            <person name="Chen F."/>
            <person name="Li Y."/>
            <person name="Wang G."/>
        </authorList>
    </citation>
    <scope>NUCLEOTIDE SEQUENCE [LARGE SCALE GENOMIC DNA]</scope>
    <source>
        <strain evidence="2 3">69B4</strain>
    </source>
</reference>
<sequence length="103" mass="10870">MAGEVSAAEGALKAGADAVAQSRNELLQQLKVLEGNLAGIGSHWQGQGAVAFTRLMQRWQQNATAIINALNEFEANLVSSQNTYTATDDQAQQSANALAQRLG</sequence>
<comment type="similarity">
    <text evidence="1">Belongs to the WXG100 family.</text>
</comment>
<dbReference type="AlphaFoldDB" id="A0A0A0BPF6"/>
<dbReference type="EMBL" id="AXCZ01000168">
    <property type="protein sequence ID" value="KGM09835.1"/>
    <property type="molecule type" value="Genomic_DNA"/>
</dbReference>
<dbReference type="OrthoDB" id="3253863at2"/>
<evidence type="ECO:0000313" key="2">
    <source>
        <dbReference type="EMBL" id="KGM09835.1"/>
    </source>
</evidence>
<evidence type="ECO:0000313" key="3">
    <source>
        <dbReference type="Proteomes" id="UP000054314"/>
    </source>
</evidence>
<dbReference type="InterPro" id="IPR010310">
    <property type="entry name" value="T7SS_ESAT-6-like"/>
</dbReference>
<evidence type="ECO:0000256" key="1">
    <source>
        <dbReference type="RuleBase" id="RU362001"/>
    </source>
</evidence>
<name>A0A0A0BPF6_9CELL</name>
<dbReference type="InterPro" id="IPR036689">
    <property type="entry name" value="ESAT-6-like_sf"/>
</dbReference>
<proteinExistence type="inferred from homology"/>
<accession>A0A0A0BPF6</accession>
<keyword evidence="3" id="KW-1185">Reference proteome</keyword>
<gene>
    <name evidence="2" type="ORF">N869_05950</name>
</gene>
<dbReference type="NCBIfam" id="TIGR03930">
    <property type="entry name" value="WXG100_ESAT6"/>
    <property type="match status" value="1"/>
</dbReference>
<dbReference type="Proteomes" id="UP000054314">
    <property type="component" value="Unassembled WGS sequence"/>
</dbReference>
<dbReference type="Pfam" id="PF06013">
    <property type="entry name" value="WXG100"/>
    <property type="match status" value="1"/>
</dbReference>
<protein>
    <recommendedName>
        <fullName evidence="1">ESAT-6-like protein</fullName>
    </recommendedName>
</protein>
<dbReference type="RefSeq" id="WP_035062129.1">
    <property type="nucleotide sequence ID" value="NZ_AXCZ01000168.1"/>
</dbReference>
<dbReference type="Gene3D" id="1.10.287.1060">
    <property type="entry name" value="ESAT-6-like"/>
    <property type="match status" value="1"/>
</dbReference>
<dbReference type="SUPFAM" id="SSF140453">
    <property type="entry name" value="EsxAB dimer-like"/>
    <property type="match status" value="1"/>
</dbReference>
<organism evidence="2 3">
    <name type="scientific">Cellulomonas bogoriensis 69B4 = DSM 16987</name>
    <dbReference type="NCBI Taxonomy" id="1386082"/>
    <lineage>
        <taxon>Bacteria</taxon>
        <taxon>Bacillati</taxon>
        <taxon>Actinomycetota</taxon>
        <taxon>Actinomycetes</taxon>
        <taxon>Micrococcales</taxon>
        <taxon>Cellulomonadaceae</taxon>
        <taxon>Cellulomonas</taxon>
    </lineage>
</organism>